<dbReference type="SUPFAM" id="SSF55729">
    <property type="entry name" value="Acyl-CoA N-acyltransferases (Nat)"/>
    <property type="match status" value="1"/>
</dbReference>
<dbReference type="eggNOG" id="COG1670">
    <property type="taxonomic scope" value="Bacteria"/>
</dbReference>
<organism evidence="5 6">
    <name type="scientific">Pirellula staleyi (strain ATCC 27377 / DSM 6068 / ICPB 4128)</name>
    <name type="common">Pirella staleyi</name>
    <dbReference type="NCBI Taxonomy" id="530564"/>
    <lineage>
        <taxon>Bacteria</taxon>
        <taxon>Pseudomonadati</taxon>
        <taxon>Planctomycetota</taxon>
        <taxon>Planctomycetia</taxon>
        <taxon>Pirellulales</taxon>
        <taxon>Pirellulaceae</taxon>
        <taxon>Pirellula</taxon>
    </lineage>
</organism>
<dbReference type="PANTHER" id="PTHR43792">
    <property type="entry name" value="GNAT FAMILY, PUTATIVE (AFU_ORTHOLOGUE AFUA_3G00765)-RELATED-RELATED"/>
    <property type="match status" value="1"/>
</dbReference>
<evidence type="ECO:0000256" key="1">
    <source>
        <dbReference type="ARBA" id="ARBA00022679"/>
    </source>
</evidence>
<name>D2R3V5_PIRSD</name>
<keyword evidence="6" id="KW-1185">Reference proteome</keyword>
<evidence type="ECO:0000259" key="4">
    <source>
        <dbReference type="PROSITE" id="PS51186"/>
    </source>
</evidence>
<reference evidence="5 6" key="1">
    <citation type="journal article" date="2009" name="Stand. Genomic Sci.">
        <title>Complete genome sequence of Pirellula staleyi type strain (ATCC 27377).</title>
        <authorList>
            <person name="Clum A."/>
            <person name="Tindall B.J."/>
            <person name="Sikorski J."/>
            <person name="Ivanova N."/>
            <person name="Mavrommatis K."/>
            <person name="Lucas S."/>
            <person name="Glavina del Rio T."/>
            <person name="Nolan M."/>
            <person name="Chen F."/>
            <person name="Tice H."/>
            <person name="Pitluck S."/>
            <person name="Cheng J.F."/>
            <person name="Chertkov O."/>
            <person name="Brettin T."/>
            <person name="Han C."/>
            <person name="Detter J.C."/>
            <person name="Kuske C."/>
            <person name="Bruce D."/>
            <person name="Goodwin L."/>
            <person name="Ovchinikova G."/>
            <person name="Pati A."/>
            <person name="Mikhailova N."/>
            <person name="Chen A."/>
            <person name="Palaniappan K."/>
            <person name="Land M."/>
            <person name="Hauser L."/>
            <person name="Chang Y.J."/>
            <person name="Jeffries C.D."/>
            <person name="Chain P."/>
            <person name="Rohde M."/>
            <person name="Goker M."/>
            <person name="Bristow J."/>
            <person name="Eisen J.A."/>
            <person name="Markowitz V."/>
            <person name="Hugenholtz P."/>
            <person name="Kyrpides N.C."/>
            <person name="Klenk H.P."/>
            <person name="Lapidus A."/>
        </authorList>
    </citation>
    <scope>NUCLEOTIDE SEQUENCE [LARGE SCALE GENOMIC DNA]</scope>
    <source>
        <strain evidence="6">ATCC 27377 / DSM 6068 / ICPB 4128</strain>
    </source>
</reference>
<dbReference type="InterPro" id="IPR051531">
    <property type="entry name" value="N-acetyltransferase"/>
</dbReference>
<dbReference type="PROSITE" id="PS51186">
    <property type="entry name" value="GNAT"/>
    <property type="match status" value="1"/>
</dbReference>
<dbReference type="InterPro" id="IPR000182">
    <property type="entry name" value="GNAT_dom"/>
</dbReference>
<evidence type="ECO:0000256" key="2">
    <source>
        <dbReference type="ARBA" id="ARBA00023315"/>
    </source>
</evidence>
<dbReference type="GO" id="GO:0016747">
    <property type="term" value="F:acyltransferase activity, transferring groups other than amino-acyl groups"/>
    <property type="evidence" value="ECO:0007669"/>
    <property type="project" value="InterPro"/>
</dbReference>
<dbReference type="STRING" id="530564.Psta_4155"/>
<dbReference type="AlphaFoldDB" id="D2R3V5"/>
<dbReference type="InterPro" id="IPR016181">
    <property type="entry name" value="Acyl_CoA_acyltransferase"/>
</dbReference>
<comment type="similarity">
    <text evidence="3">Belongs to the acetyltransferase family. RimJ subfamily.</text>
</comment>
<keyword evidence="1 5" id="KW-0808">Transferase</keyword>
<protein>
    <submittedName>
        <fullName evidence="5">GCN5-related N-acetyltransferase</fullName>
    </submittedName>
</protein>
<sequence length="200" mass="22282">MNQVTRERYLPPSDLPLPSLQPVLSTPRLALRPFTPDDAAEVQRLAGDRDVAATTRLIPHPYPDGLAEAFIRSLPEQYEHGKGATFAIALTDGALIGAISLAFHWEDQHAEMGYWVGKPYWNRGFCTEAARRILEFGFGPLKLSRVFANYLANNPASGRVLAKLGMRQEGCLRQHRLKNGRFEDLVLCGILAAEFPLARK</sequence>
<evidence type="ECO:0000256" key="3">
    <source>
        <dbReference type="ARBA" id="ARBA00038502"/>
    </source>
</evidence>
<dbReference type="Gene3D" id="3.40.630.30">
    <property type="match status" value="1"/>
</dbReference>
<feature type="domain" description="N-acetyltransferase" evidence="4">
    <location>
        <begin position="29"/>
        <end position="200"/>
    </location>
</feature>
<keyword evidence="2" id="KW-0012">Acyltransferase</keyword>
<evidence type="ECO:0000313" key="6">
    <source>
        <dbReference type="Proteomes" id="UP000001887"/>
    </source>
</evidence>
<dbReference type="KEGG" id="psl:Psta_4155"/>
<dbReference type="Pfam" id="PF13302">
    <property type="entry name" value="Acetyltransf_3"/>
    <property type="match status" value="1"/>
</dbReference>
<dbReference type="HOGENOM" id="CLU_013985_3_4_0"/>
<dbReference type="Proteomes" id="UP000001887">
    <property type="component" value="Chromosome"/>
</dbReference>
<accession>D2R3V5</accession>
<dbReference type="EMBL" id="CP001848">
    <property type="protein sequence ID" value="ADB18804.1"/>
    <property type="molecule type" value="Genomic_DNA"/>
</dbReference>
<gene>
    <name evidence="5" type="ordered locus">Psta_4155</name>
</gene>
<evidence type="ECO:0000313" key="5">
    <source>
        <dbReference type="EMBL" id="ADB18804.1"/>
    </source>
</evidence>
<proteinExistence type="inferred from homology"/>
<dbReference type="PANTHER" id="PTHR43792:SF8">
    <property type="entry name" value="[RIBOSOMAL PROTEIN US5]-ALANINE N-ACETYLTRANSFERASE"/>
    <property type="match status" value="1"/>
</dbReference>